<evidence type="ECO:0000313" key="3">
    <source>
        <dbReference type="EMBL" id="JAP03316.1"/>
    </source>
</evidence>
<organism evidence="3">
    <name type="scientific">Triatoma dimidiata</name>
    <name type="common">Kissing bug</name>
    <name type="synonym">Meccus dimidiatus</name>
    <dbReference type="NCBI Taxonomy" id="72491"/>
    <lineage>
        <taxon>Eukaryota</taxon>
        <taxon>Metazoa</taxon>
        <taxon>Ecdysozoa</taxon>
        <taxon>Arthropoda</taxon>
        <taxon>Hexapoda</taxon>
        <taxon>Insecta</taxon>
        <taxon>Pterygota</taxon>
        <taxon>Neoptera</taxon>
        <taxon>Paraneoptera</taxon>
        <taxon>Hemiptera</taxon>
        <taxon>Heteroptera</taxon>
        <taxon>Panheteroptera</taxon>
        <taxon>Cimicomorpha</taxon>
        <taxon>Reduviidae</taxon>
        <taxon>Triatominae</taxon>
        <taxon>Triatoma</taxon>
    </lineage>
</organism>
<sequence length="486" mass="56060">RAYGLPKIHKTSFPLRPIISNSDSPSSKLSKYLLPSLQPLSAHNTYDIQNSFQFIEKIKKLSIPSNHIMISLDAVSLFTNVPTDKALELIQKNWTFIHPHTSLPQNIFLHSLSLCCKAGYFVFMHKFHRQIDGLAMGNCLSPIIANIVMNDLIDSVLPSLQNSISSIFKYVDDLFLTINPDHISNILQTFNSYHPRIQFTLETEKDNKIAFLDTLIIRNHDNTFTYNWYSKPTYSGRLLHFLSDHPLHQKINTIKNLYKRAIHLSDPSFHLDNTKKVKEILINNDYPIHLISKTIKNYTNKPPSHNPQNIPPNTNTEPPIYHSLTFINPISNKINTILQNFIPNLRTGFSPINKLNRLFSKIKDPIEKTNKTHTVYKLQCTTPNCDACYIGESKQFLHKRLRQHELDIINKKTDSTALSKHVLTYNHTIDFSNPSILTTYPNHSKRLLSESLQIHLHPNSINYKKDKKIITSTYNNIFLSLNKNVH</sequence>
<dbReference type="InterPro" id="IPR000477">
    <property type="entry name" value="RT_dom"/>
</dbReference>
<feature type="domain" description="GIY-YIG" evidence="1">
    <location>
        <begin position="371"/>
        <end position="463"/>
    </location>
</feature>
<reference evidence="3" key="1">
    <citation type="journal article" date="2018" name="J. Proteomics">
        <title>Exploring the molecular complexity of Triatoma dimidiata sialome.</title>
        <authorList>
            <person name="Santiago P.B."/>
            <person name="de Araujo C.N."/>
            <person name="Charneau S."/>
            <person name="Bastos I.M.D."/>
            <person name="Assumpcao T.C.F."/>
            <person name="Queiroz R.M.L."/>
            <person name="Praca Y.R."/>
            <person name="Cordeiro T.M."/>
            <person name="Garcia C.H.S."/>
            <person name="da Silva I.G."/>
            <person name="Raiol T."/>
            <person name="Motta F.N."/>
            <person name="de Araujo Oliveira J.V."/>
            <person name="de Sousa M.V."/>
            <person name="Ribeiro J.M.C."/>
            <person name="de Santana J.M."/>
        </authorList>
    </citation>
    <scope>NUCLEOTIDE SEQUENCE</scope>
    <source>
        <strain evidence="3">Santander</strain>
        <tissue evidence="3">Salivary glands</tissue>
    </source>
</reference>
<dbReference type="PROSITE" id="PS50878">
    <property type="entry name" value="RT_POL"/>
    <property type="match status" value="1"/>
</dbReference>
<feature type="domain" description="Reverse transcriptase" evidence="2">
    <location>
        <begin position="1"/>
        <end position="239"/>
    </location>
</feature>
<dbReference type="PANTHER" id="PTHR21301:SF10">
    <property type="entry name" value="REVERSE TRANSCRIPTASE DOMAIN-CONTAINING PROTEIN"/>
    <property type="match status" value="1"/>
</dbReference>
<dbReference type="InterPro" id="IPR058912">
    <property type="entry name" value="HTH_animal"/>
</dbReference>
<dbReference type="AlphaFoldDB" id="A0A0V0G5I3"/>
<dbReference type="PROSITE" id="PS50164">
    <property type="entry name" value="GIY_YIG"/>
    <property type="match status" value="1"/>
</dbReference>
<dbReference type="Pfam" id="PF00078">
    <property type="entry name" value="RVT_1"/>
    <property type="match status" value="1"/>
</dbReference>
<proteinExistence type="predicted"/>
<dbReference type="InterPro" id="IPR000305">
    <property type="entry name" value="GIY-YIG_endonuc"/>
</dbReference>
<evidence type="ECO:0000259" key="1">
    <source>
        <dbReference type="PROSITE" id="PS50164"/>
    </source>
</evidence>
<dbReference type="GO" id="GO:0071897">
    <property type="term" value="P:DNA biosynthetic process"/>
    <property type="evidence" value="ECO:0007669"/>
    <property type="project" value="UniProtKB-ARBA"/>
</dbReference>
<accession>A0A0V0G5I3</accession>
<dbReference type="Pfam" id="PF26215">
    <property type="entry name" value="HTH_animal"/>
    <property type="match status" value="1"/>
</dbReference>
<dbReference type="EMBL" id="GECL01002808">
    <property type="protein sequence ID" value="JAP03316.1"/>
    <property type="molecule type" value="Transcribed_RNA"/>
</dbReference>
<dbReference type="InterPro" id="IPR043502">
    <property type="entry name" value="DNA/RNA_pol_sf"/>
</dbReference>
<name>A0A0V0G5I3_TRIDM</name>
<dbReference type="PANTHER" id="PTHR21301">
    <property type="entry name" value="REVERSE TRANSCRIPTASE"/>
    <property type="match status" value="1"/>
</dbReference>
<protein>
    <submittedName>
        <fullName evidence="3">Putative penel1 nvi</fullName>
    </submittedName>
</protein>
<dbReference type="SUPFAM" id="SSF56672">
    <property type="entry name" value="DNA/RNA polymerases"/>
    <property type="match status" value="1"/>
</dbReference>
<feature type="non-terminal residue" evidence="3">
    <location>
        <position position="1"/>
    </location>
</feature>
<dbReference type="CDD" id="cd10442">
    <property type="entry name" value="GIY-YIG_PLEs"/>
    <property type="match status" value="1"/>
</dbReference>
<evidence type="ECO:0000259" key="2">
    <source>
        <dbReference type="PROSITE" id="PS50878"/>
    </source>
</evidence>